<feature type="transmembrane region" description="Helical" evidence="1">
    <location>
        <begin position="169"/>
        <end position="192"/>
    </location>
</feature>
<reference evidence="2" key="2">
    <citation type="submission" date="2023-06" db="EMBL/GenBank/DDBJ databases">
        <authorList>
            <consortium name="Lawrence Berkeley National Laboratory"/>
            <person name="Haridas S."/>
            <person name="Hensen N."/>
            <person name="Bonometti L."/>
            <person name="Westerberg I."/>
            <person name="Brannstrom I.O."/>
            <person name="Guillou S."/>
            <person name="Cros-Aarteil S."/>
            <person name="Calhoun S."/>
            <person name="Kuo A."/>
            <person name="Mondo S."/>
            <person name="Pangilinan J."/>
            <person name="Riley R."/>
            <person name="LaButti K."/>
            <person name="Andreopoulos B."/>
            <person name="Lipzen A."/>
            <person name="Chen C."/>
            <person name="Yanf M."/>
            <person name="Daum C."/>
            <person name="Ng V."/>
            <person name="Clum A."/>
            <person name="Steindorff A."/>
            <person name="Ohm R."/>
            <person name="Martin F."/>
            <person name="Silar P."/>
            <person name="Natvig D."/>
            <person name="Lalanne C."/>
            <person name="Gautier V."/>
            <person name="Ament-velasquez S.L."/>
            <person name="Kruys A."/>
            <person name="Hutchinson M.I."/>
            <person name="Powell A.J."/>
            <person name="Barry K."/>
            <person name="Miller A.N."/>
            <person name="Grigoriev I.V."/>
            <person name="Debuchy R."/>
            <person name="Gladieux P."/>
            <person name="Thoren M.H."/>
            <person name="Johannesson H."/>
        </authorList>
    </citation>
    <scope>NUCLEOTIDE SEQUENCE</scope>
    <source>
        <strain evidence="2">CBS 232.78</strain>
    </source>
</reference>
<gene>
    <name evidence="2" type="ORF">B0H63DRAFT_401053</name>
</gene>
<evidence type="ECO:0000313" key="3">
    <source>
        <dbReference type="Proteomes" id="UP001285441"/>
    </source>
</evidence>
<accession>A0AAE0KEK3</accession>
<evidence type="ECO:0000313" key="2">
    <source>
        <dbReference type="EMBL" id="KAK3374740.1"/>
    </source>
</evidence>
<organism evidence="2 3">
    <name type="scientific">Podospora didyma</name>
    <dbReference type="NCBI Taxonomy" id="330526"/>
    <lineage>
        <taxon>Eukaryota</taxon>
        <taxon>Fungi</taxon>
        <taxon>Dikarya</taxon>
        <taxon>Ascomycota</taxon>
        <taxon>Pezizomycotina</taxon>
        <taxon>Sordariomycetes</taxon>
        <taxon>Sordariomycetidae</taxon>
        <taxon>Sordariales</taxon>
        <taxon>Podosporaceae</taxon>
        <taxon>Podospora</taxon>
    </lineage>
</organism>
<feature type="non-terminal residue" evidence="2">
    <location>
        <position position="1"/>
    </location>
</feature>
<proteinExistence type="predicted"/>
<comment type="caution">
    <text evidence="2">The sequence shown here is derived from an EMBL/GenBank/DDBJ whole genome shotgun (WGS) entry which is preliminary data.</text>
</comment>
<keyword evidence="1" id="KW-0812">Transmembrane</keyword>
<protein>
    <submittedName>
        <fullName evidence="2">Uncharacterized protein</fullName>
    </submittedName>
</protein>
<reference evidence="2" key="1">
    <citation type="journal article" date="2023" name="Mol. Phylogenet. Evol.">
        <title>Genome-scale phylogeny and comparative genomics of the fungal order Sordariales.</title>
        <authorList>
            <person name="Hensen N."/>
            <person name="Bonometti L."/>
            <person name="Westerberg I."/>
            <person name="Brannstrom I.O."/>
            <person name="Guillou S."/>
            <person name="Cros-Aarteil S."/>
            <person name="Calhoun S."/>
            <person name="Haridas S."/>
            <person name="Kuo A."/>
            <person name="Mondo S."/>
            <person name="Pangilinan J."/>
            <person name="Riley R."/>
            <person name="LaButti K."/>
            <person name="Andreopoulos B."/>
            <person name="Lipzen A."/>
            <person name="Chen C."/>
            <person name="Yan M."/>
            <person name="Daum C."/>
            <person name="Ng V."/>
            <person name="Clum A."/>
            <person name="Steindorff A."/>
            <person name="Ohm R.A."/>
            <person name="Martin F."/>
            <person name="Silar P."/>
            <person name="Natvig D.O."/>
            <person name="Lalanne C."/>
            <person name="Gautier V."/>
            <person name="Ament-Velasquez S.L."/>
            <person name="Kruys A."/>
            <person name="Hutchinson M.I."/>
            <person name="Powell A.J."/>
            <person name="Barry K."/>
            <person name="Miller A.N."/>
            <person name="Grigoriev I.V."/>
            <person name="Debuchy R."/>
            <person name="Gladieux P."/>
            <person name="Hiltunen Thoren M."/>
            <person name="Johannesson H."/>
        </authorList>
    </citation>
    <scope>NUCLEOTIDE SEQUENCE</scope>
    <source>
        <strain evidence="2">CBS 232.78</strain>
    </source>
</reference>
<name>A0AAE0KEK3_9PEZI</name>
<keyword evidence="1" id="KW-0472">Membrane</keyword>
<dbReference type="AlphaFoldDB" id="A0AAE0KEK3"/>
<dbReference type="Proteomes" id="UP001285441">
    <property type="component" value="Unassembled WGS sequence"/>
</dbReference>
<keyword evidence="3" id="KW-1185">Reference proteome</keyword>
<feature type="transmembrane region" description="Helical" evidence="1">
    <location>
        <begin position="40"/>
        <end position="62"/>
    </location>
</feature>
<feature type="transmembrane region" description="Helical" evidence="1">
    <location>
        <begin position="198"/>
        <end position="218"/>
    </location>
</feature>
<sequence length="385" mass="42877">GISAYHWQMAIYLAWFANLTHLCCLTFLRKYLHRHTNERNWRVCVMSVLFVVLFVSEIPMLFFNRKSEDGASAATPSSYTRCYFSLPMTWSRFETSPSLKYLSRTDTDAGTSVILSILLLTFSFCTRVTKVSATLSFILNTRLRANISRYVQLFVVRNMAVSREAPSRLYRILSAAVTRPAVAAFLLCRLFTDLYSPMLSEVFWLWVSATWGVIRLLIVRGSALPDESAFTFGQILAIFLLLLPLVTVVARLSPILPSLLKSLGGPGSITIPSSNQTLSAVQSVQSVQNDLDFLDRRTTYQAPWIMPTILLASAQIDLSASVFVPMALNTNVADGLAGSVPWLVITQPSACFFINLLGISFRGLGSCWLLKPSGLEPYPNGREVL</sequence>
<keyword evidence="1" id="KW-1133">Transmembrane helix</keyword>
<feature type="transmembrane region" description="Helical" evidence="1">
    <location>
        <begin position="113"/>
        <end position="139"/>
    </location>
</feature>
<feature type="transmembrane region" description="Helical" evidence="1">
    <location>
        <begin position="6"/>
        <end position="28"/>
    </location>
</feature>
<evidence type="ECO:0000256" key="1">
    <source>
        <dbReference type="SAM" id="Phobius"/>
    </source>
</evidence>
<feature type="transmembrane region" description="Helical" evidence="1">
    <location>
        <begin position="230"/>
        <end position="252"/>
    </location>
</feature>
<dbReference type="EMBL" id="JAULSW010000007">
    <property type="protein sequence ID" value="KAK3374740.1"/>
    <property type="molecule type" value="Genomic_DNA"/>
</dbReference>